<name>A0A832DI52_9BACT</name>
<proteinExistence type="predicted"/>
<accession>A0A832DI52</accession>
<dbReference type="EMBL" id="DSVI01000004">
    <property type="protein sequence ID" value="HGT46499.1"/>
    <property type="molecule type" value="Genomic_DNA"/>
</dbReference>
<dbReference type="AlphaFoldDB" id="A0A832DI52"/>
<gene>
    <name evidence="1" type="ORF">ENS56_00490</name>
</gene>
<organism evidence="1">
    <name type="scientific">Ignavibacterium album</name>
    <dbReference type="NCBI Taxonomy" id="591197"/>
    <lineage>
        <taxon>Bacteria</taxon>
        <taxon>Pseudomonadati</taxon>
        <taxon>Ignavibacteriota</taxon>
        <taxon>Ignavibacteria</taxon>
        <taxon>Ignavibacteriales</taxon>
        <taxon>Ignavibacteriaceae</taxon>
        <taxon>Ignavibacterium</taxon>
    </lineage>
</organism>
<comment type="caution">
    <text evidence="1">The sequence shown here is derived from an EMBL/GenBank/DDBJ whole genome shotgun (WGS) entry which is preliminary data.</text>
</comment>
<evidence type="ECO:0000313" key="1">
    <source>
        <dbReference type="EMBL" id="HGT46499.1"/>
    </source>
</evidence>
<protein>
    <submittedName>
        <fullName evidence="1">Uncharacterized protein</fullName>
    </submittedName>
</protein>
<sequence length="149" mass="16690">MMKKKIEILSLAILILLATTGVPLSYHLCDVMGKVSSEECEIVCNNCNQQVEKIVSCCSIDEKIAGSVFISSSKSHCCEDEFVFNKLDDEFIFNKSESSNTSFTKNFFTLISSESNFNELFYKSNFSGDISPPLKSKVDIHLYNSVLLI</sequence>
<reference evidence="1" key="1">
    <citation type="journal article" date="2020" name="mSystems">
        <title>Genome- and Community-Level Interaction Insights into Carbon Utilization and Element Cycling Functions of Hydrothermarchaeota in Hydrothermal Sediment.</title>
        <authorList>
            <person name="Zhou Z."/>
            <person name="Liu Y."/>
            <person name="Xu W."/>
            <person name="Pan J."/>
            <person name="Luo Z.H."/>
            <person name="Li M."/>
        </authorList>
    </citation>
    <scope>NUCLEOTIDE SEQUENCE [LARGE SCALE GENOMIC DNA]</scope>
    <source>
        <strain evidence="1">SpSt-500</strain>
    </source>
</reference>